<evidence type="ECO:0000256" key="1">
    <source>
        <dbReference type="ARBA" id="ARBA00009670"/>
    </source>
</evidence>
<dbReference type="CDD" id="cd05121">
    <property type="entry name" value="ABC1_ADCK3-like"/>
    <property type="match status" value="1"/>
</dbReference>
<protein>
    <submittedName>
        <fullName evidence="4">AarF/ABC1/UbiB kinase family protein</fullName>
    </submittedName>
    <submittedName>
        <fullName evidence="5">Ubiquinone biosynthesis protein</fullName>
    </submittedName>
</protein>
<keyword evidence="2" id="KW-0812">Transmembrane</keyword>
<evidence type="ECO:0000259" key="3">
    <source>
        <dbReference type="Pfam" id="PF03109"/>
    </source>
</evidence>
<dbReference type="InterPro" id="IPR011009">
    <property type="entry name" value="Kinase-like_dom_sf"/>
</dbReference>
<keyword evidence="7" id="KW-1185">Reference proteome</keyword>
<gene>
    <name evidence="4" type="ORF">HZY62_04150</name>
    <name evidence="5" type="ORF">LX92_02419</name>
</gene>
<comment type="similarity">
    <text evidence="1">Belongs to the protein kinase superfamily. ADCK protein kinase family.</text>
</comment>
<dbReference type="InterPro" id="IPR050154">
    <property type="entry name" value="UbiB_kinase"/>
</dbReference>
<accession>A0A316EJF2</accession>
<keyword evidence="5" id="KW-0830">Ubiquinone</keyword>
<keyword evidence="2" id="KW-0472">Membrane</keyword>
<feature type="domain" description="ABC1 atypical kinase-like" evidence="3">
    <location>
        <begin position="98"/>
        <end position="342"/>
    </location>
</feature>
<evidence type="ECO:0000313" key="6">
    <source>
        <dbReference type="Proteomes" id="UP000245667"/>
    </source>
</evidence>
<reference evidence="5 6" key="1">
    <citation type="submission" date="2018-05" db="EMBL/GenBank/DDBJ databases">
        <title>Genomic Encyclopedia of Archaeal and Bacterial Type Strains, Phase II (KMG-II): from individual species to whole genera.</title>
        <authorList>
            <person name="Goeker M."/>
        </authorList>
    </citation>
    <scope>NUCLEOTIDE SEQUENCE [LARGE SCALE GENOMIC DNA]</scope>
    <source>
        <strain evidence="5 6">DSM 23514</strain>
    </source>
</reference>
<sequence>MPDAIPSRTRKLKRYKKLLNTLAKYGFDHVMAQSRIKNLIPTWDVRKHSDHDKAIAFSTYERIRMVLEELGPTYIKLGQIFSNREDMLPPALIKELEKLQDHVPKLKNFDVVNTIEQELNIKANDCFLFIDTEPIAAASLAQVHKAQLLNGAWVALKIQRPNIMETINADIDVMKQVAKSLEKHSAQAKAFQPMQIVAAFEKSIHEELHFLREMDNMERFAKNFTDNEVMYVPKVYRKYSTDSLICMEFIDGIKISEIESLTALGIDCKAVGQVGVDLYLEQVLDHGFFHADPHPGNIFILPEQDRICFLDFGMMGNLIPNQKEQLGDLLFAFTKKDIKKLIPVLENIAVKSEIPDYQKLEQDLHALVQGISDTSIRNIKLGTTLTQFKAILYQNNIILPHELYLLIRALIIMEGVGLKLDPEFNITDNLKPYMAKLTRKRYSLKRLFQKNMSRLKDYNTLLDNFPEDLNSILKKIKEGKLVVIHEHKGLKEFQAASNKAINRLVIAVIIAALSIGSSILVLAQMPPLIKGIPLLGAIGFTLSAILGFVVILSIFKNKQF</sequence>
<evidence type="ECO:0000313" key="7">
    <source>
        <dbReference type="Proteomes" id="UP000651837"/>
    </source>
</evidence>
<feature type="transmembrane region" description="Helical" evidence="2">
    <location>
        <begin position="531"/>
        <end position="555"/>
    </location>
</feature>
<name>A0A316EJF2_9FLAO</name>
<dbReference type="OrthoDB" id="9795390at2"/>
<dbReference type="EMBL" id="QGGQ01000005">
    <property type="protein sequence ID" value="PWK23090.1"/>
    <property type="molecule type" value="Genomic_DNA"/>
</dbReference>
<dbReference type="PANTHER" id="PTHR10566:SF113">
    <property type="entry name" value="PROTEIN ACTIVITY OF BC1 COMPLEX KINASE 7, CHLOROPLASTIC"/>
    <property type="match status" value="1"/>
</dbReference>
<dbReference type="GO" id="GO:0016301">
    <property type="term" value="F:kinase activity"/>
    <property type="evidence" value="ECO:0007669"/>
    <property type="project" value="UniProtKB-KW"/>
</dbReference>
<comment type="caution">
    <text evidence="5">The sequence shown here is derived from an EMBL/GenBank/DDBJ whole genome shotgun (WGS) entry which is preliminary data.</text>
</comment>
<evidence type="ECO:0000313" key="4">
    <source>
        <dbReference type="EMBL" id="MBD1259768.1"/>
    </source>
</evidence>
<keyword evidence="4" id="KW-0808">Transferase</keyword>
<keyword evidence="2" id="KW-1133">Transmembrane helix</keyword>
<keyword evidence="4" id="KW-0418">Kinase</keyword>
<organism evidence="5 6">
    <name type="scientific">Maribacter polysiphoniae</name>
    <dbReference type="NCBI Taxonomy" id="429344"/>
    <lineage>
        <taxon>Bacteria</taxon>
        <taxon>Pseudomonadati</taxon>
        <taxon>Bacteroidota</taxon>
        <taxon>Flavobacteriia</taxon>
        <taxon>Flavobacteriales</taxon>
        <taxon>Flavobacteriaceae</taxon>
        <taxon>Maribacter</taxon>
    </lineage>
</organism>
<dbReference type="EMBL" id="JACWLN010000001">
    <property type="protein sequence ID" value="MBD1259768.1"/>
    <property type="molecule type" value="Genomic_DNA"/>
</dbReference>
<dbReference type="RefSeq" id="WP_109650901.1">
    <property type="nucleotide sequence ID" value="NZ_JACWLN010000001.1"/>
</dbReference>
<dbReference type="SUPFAM" id="SSF56112">
    <property type="entry name" value="Protein kinase-like (PK-like)"/>
    <property type="match status" value="1"/>
</dbReference>
<proteinExistence type="inferred from homology"/>
<dbReference type="Proteomes" id="UP000245667">
    <property type="component" value="Unassembled WGS sequence"/>
</dbReference>
<dbReference type="InterPro" id="IPR004147">
    <property type="entry name" value="ABC1_dom"/>
</dbReference>
<dbReference type="Proteomes" id="UP000651837">
    <property type="component" value="Unassembled WGS sequence"/>
</dbReference>
<evidence type="ECO:0000313" key="5">
    <source>
        <dbReference type="EMBL" id="PWK23090.1"/>
    </source>
</evidence>
<feature type="transmembrane region" description="Helical" evidence="2">
    <location>
        <begin position="504"/>
        <end position="525"/>
    </location>
</feature>
<reference evidence="4 7" key="2">
    <citation type="submission" date="2020-07" db="EMBL/GenBank/DDBJ databases">
        <title>The draft genome sequence of Maribacter polysiphoniae KCTC 22021.</title>
        <authorList>
            <person name="Mu L."/>
        </authorList>
    </citation>
    <scope>NUCLEOTIDE SEQUENCE [LARGE SCALE GENOMIC DNA]</scope>
    <source>
        <strain evidence="4 7">KCTC 22021</strain>
    </source>
</reference>
<dbReference type="PANTHER" id="PTHR10566">
    <property type="entry name" value="CHAPERONE-ACTIVITY OF BC1 COMPLEX CABC1 -RELATED"/>
    <property type="match status" value="1"/>
</dbReference>
<evidence type="ECO:0000256" key="2">
    <source>
        <dbReference type="SAM" id="Phobius"/>
    </source>
</evidence>
<dbReference type="Pfam" id="PF03109">
    <property type="entry name" value="ABC1"/>
    <property type="match status" value="1"/>
</dbReference>
<dbReference type="AlphaFoldDB" id="A0A316EJF2"/>